<proteinExistence type="predicted"/>
<reference evidence="3 4" key="1">
    <citation type="submission" date="2013-02" db="EMBL/GenBank/DDBJ databases">
        <title>The Genome Sequence of Plasmodium inui San Antonio 1.</title>
        <authorList>
            <consortium name="The Broad Institute Genome Sequencing Platform"/>
            <consortium name="The Broad Institute Genome Sequencing Center for Infectious Disease"/>
            <person name="Neafsey D."/>
            <person name="Cheeseman I."/>
            <person name="Volkman S."/>
            <person name="Adams J."/>
            <person name="Walker B."/>
            <person name="Young S.K."/>
            <person name="Zeng Q."/>
            <person name="Gargeya S."/>
            <person name="Fitzgerald M."/>
            <person name="Haas B."/>
            <person name="Abouelleil A."/>
            <person name="Alvarado L."/>
            <person name="Arachchi H.M."/>
            <person name="Berlin A.M."/>
            <person name="Chapman S.B."/>
            <person name="Dewar J."/>
            <person name="Goldberg J."/>
            <person name="Griggs A."/>
            <person name="Gujja S."/>
            <person name="Hansen M."/>
            <person name="Howarth C."/>
            <person name="Imamovic A."/>
            <person name="Larimer J."/>
            <person name="McCowan C."/>
            <person name="Murphy C."/>
            <person name="Neiman D."/>
            <person name="Pearson M."/>
            <person name="Priest M."/>
            <person name="Roberts A."/>
            <person name="Saif S."/>
            <person name="Shea T."/>
            <person name="Sisk P."/>
            <person name="Sykes S."/>
            <person name="Wortman J."/>
            <person name="Nusbaum C."/>
            <person name="Birren B."/>
        </authorList>
    </citation>
    <scope>NUCLEOTIDE SEQUENCE [LARGE SCALE GENOMIC DNA]</scope>
    <source>
        <strain evidence="3 4">San Antonio 1</strain>
    </source>
</reference>
<dbReference type="VEuPathDB" id="PlasmoDB:C922_03690"/>
<feature type="region of interest" description="Disordered" evidence="2">
    <location>
        <begin position="346"/>
        <end position="384"/>
    </location>
</feature>
<organism evidence="3 4">
    <name type="scientific">Plasmodium inui San Antonio 1</name>
    <dbReference type="NCBI Taxonomy" id="1237626"/>
    <lineage>
        <taxon>Eukaryota</taxon>
        <taxon>Sar</taxon>
        <taxon>Alveolata</taxon>
        <taxon>Apicomplexa</taxon>
        <taxon>Aconoidasida</taxon>
        <taxon>Haemosporida</taxon>
        <taxon>Plasmodiidae</taxon>
        <taxon>Plasmodium</taxon>
        <taxon>Plasmodium (Plasmodium)</taxon>
    </lineage>
</organism>
<keyword evidence="1" id="KW-0175">Coiled coil</keyword>
<evidence type="ECO:0000313" key="3">
    <source>
        <dbReference type="EMBL" id="EUD65963.1"/>
    </source>
</evidence>
<evidence type="ECO:0000313" key="4">
    <source>
        <dbReference type="Proteomes" id="UP000030640"/>
    </source>
</evidence>
<keyword evidence="4" id="KW-1185">Reference proteome</keyword>
<evidence type="ECO:0000256" key="1">
    <source>
        <dbReference type="SAM" id="Coils"/>
    </source>
</evidence>
<protein>
    <submittedName>
        <fullName evidence="3">Uncharacterized protein</fullName>
    </submittedName>
</protein>
<dbReference type="Proteomes" id="UP000030640">
    <property type="component" value="Unassembled WGS sequence"/>
</dbReference>
<dbReference type="RefSeq" id="XP_008817501.1">
    <property type="nucleotide sequence ID" value="XM_008819279.1"/>
</dbReference>
<feature type="compositionally biased region" description="Basic and acidic residues" evidence="2">
    <location>
        <begin position="458"/>
        <end position="468"/>
    </location>
</feature>
<feature type="compositionally biased region" description="Basic and acidic residues" evidence="2">
    <location>
        <begin position="351"/>
        <end position="369"/>
    </location>
</feature>
<dbReference type="GeneID" id="20038964"/>
<name>W7A3P0_9APIC</name>
<sequence>MNMLNKDTILLKTKKLKNLCENEENINSQHLKALIEILEYFFETYNDFFLSSVVWEVVDKMIILENTIEEKKNIDVDLRTSIKFCEFIFNKLIAYTNYESDNLKYFFSFSFLRRHLCSVLSSFLNCSSSSFRRKVESSFTTDLLTLTKQIFEKIKVENDLELKVCYTEFLWRSFRRIDFATFNIKGLHANINTLEKLKNFKIFKFDEECINWLKEENYMDRKIVIEDGLFTIRGNKKYVNKDFILCYLGKCSIFLYYDNPEEDEKCKIEVPYYHITSVHFEGKNVFTLDCKAIIDQTNIFSLWGQDIRDAVDYESINKFSLSLDIKRNSKEVRRFLDKVSVKLKKEAKRSKREDHQTRSRHDKKEKDDNSDGTTATSENNAKEQLDDQLFLSNASNMNQDINDKQARHGAGKGVKASKCDAEKKNKKKKKTKKNEAKNDKLKYEISSDEKNYTKGYKTERDLKKKTESESPLGHYNLGADTSEAHMGGKNAQERDSDTEVIIQKIISRHNEKKEIFKKALKQGFSDALNEIDSNIKALVEKQKSRRHEFHKKYEQKKKRMIIIMEKEISMLTREINALTDSLKKIGVNRNEVLKLHEEGKSILSSSELLQKSQAIIKKVKENLQKMNSDIIGKEKEYSKRKKLCFKALATAYE</sequence>
<feature type="region of interest" description="Disordered" evidence="2">
    <location>
        <begin position="404"/>
        <end position="439"/>
    </location>
</feature>
<feature type="coiled-coil region" evidence="1">
    <location>
        <begin position="609"/>
        <end position="636"/>
    </location>
</feature>
<accession>W7A3P0</accession>
<dbReference type="EMBL" id="KI965475">
    <property type="protein sequence ID" value="EUD65963.1"/>
    <property type="molecule type" value="Genomic_DNA"/>
</dbReference>
<dbReference type="AlphaFoldDB" id="W7A3P0"/>
<gene>
    <name evidence="3" type="ORF">C922_03690</name>
</gene>
<dbReference type="OrthoDB" id="371614at2759"/>
<feature type="region of interest" description="Disordered" evidence="2">
    <location>
        <begin position="458"/>
        <end position="495"/>
    </location>
</feature>
<evidence type="ECO:0000256" key="2">
    <source>
        <dbReference type="SAM" id="MobiDB-lite"/>
    </source>
</evidence>